<dbReference type="InterPro" id="IPR028325">
    <property type="entry name" value="VG_K_chnl"/>
</dbReference>
<dbReference type="Pfam" id="PF13599">
    <property type="entry name" value="Pentapeptide_4"/>
    <property type="match status" value="1"/>
</dbReference>
<proteinExistence type="predicted"/>
<organism evidence="10 11">
    <name type="scientific">Tateyamaria armeniaca</name>
    <dbReference type="NCBI Taxonomy" id="2518930"/>
    <lineage>
        <taxon>Bacteria</taxon>
        <taxon>Pseudomonadati</taxon>
        <taxon>Pseudomonadota</taxon>
        <taxon>Alphaproteobacteria</taxon>
        <taxon>Rhodobacterales</taxon>
        <taxon>Roseobacteraceae</taxon>
        <taxon>Tateyamaria</taxon>
    </lineage>
</organism>
<evidence type="ECO:0000313" key="11">
    <source>
        <dbReference type="Proteomes" id="UP001627408"/>
    </source>
</evidence>
<name>A0ABW8UN06_9RHOB</name>
<dbReference type="PANTHER" id="PTHR11537">
    <property type="entry name" value="VOLTAGE-GATED POTASSIUM CHANNEL"/>
    <property type="match status" value="1"/>
</dbReference>
<dbReference type="InterPro" id="IPR013099">
    <property type="entry name" value="K_chnl_dom"/>
</dbReference>
<dbReference type="Pfam" id="PF07885">
    <property type="entry name" value="Ion_trans_2"/>
    <property type="match status" value="1"/>
</dbReference>
<evidence type="ECO:0000256" key="2">
    <source>
        <dbReference type="ARBA" id="ARBA00022448"/>
    </source>
</evidence>
<sequence length="340" mass="39915">MQIEEISKGKVCTRLDRMLRCRDTSENETPFGEVRTGTKYMAEWDNFWKLQSPSVLKSQEQFYDHLAKSNHLKNVIYEPDDLTKQVAARTQRIEDMSFERVSFSKTSISEVIFRNCDFIDCQLIATQLSDCEFHDCRFIRTNTHKISLSNTYLNPLSFKKCLDRRKHQNIGVHLYQALMNNSRDAEQIEFERDAQFLFLRWKRYQDGYEFKRAWTKAESRWDYFAASNKGLGVLQRYFWEKLFGCGIRLRYYIATVFSTIIVASILNFQFRHELGLMVDEEIISSWPEAAYFTTVSLTTLGYGDITPTTELGRWIASFQSIVGFSLFALLASMLFRRVAP</sequence>
<protein>
    <submittedName>
        <fullName evidence="10">Ion channel</fullName>
    </submittedName>
</protein>
<reference evidence="10 11" key="1">
    <citation type="submission" date="2024-08" db="EMBL/GenBank/DDBJ databases">
        <title>Tateyamaria sp. nov., isolated from marine algae.</title>
        <authorList>
            <person name="Choi B.J."/>
            <person name="Kim J.M."/>
            <person name="Lee J.K."/>
            <person name="Choi D.G."/>
            <person name="Bayburt H."/>
            <person name="Baek J.H."/>
            <person name="Han D.M."/>
            <person name="Jeon C.O."/>
        </authorList>
    </citation>
    <scope>NUCLEOTIDE SEQUENCE [LARGE SCALE GENOMIC DNA]</scope>
    <source>
        <strain evidence="10 11">KMU-156</strain>
    </source>
</reference>
<dbReference type="Gene3D" id="2.160.20.80">
    <property type="entry name" value="E3 ubiquitin-protein ligase SopA"/>
    <property type="match status" value="1"/>
</dbReference>
<dbReference type="RefSeq" id="WP_407590252.1">
    <property type="nucleotide sequence ID" value="NZ_JBHDIY010000002.1"/>
</dbReference>
<dbReference type="InterPro" id="IPR001646">
    <property type="entry name" value="5peptide_repeat"/>
</dbReference>
<keyword evidence="5" id="KW-0406">Ion transport</keyword>
<evidence type="ECO:0000259" key="9">
    <source>
        <dbReference type="Pfam" id="PF07885"/>
    </source>
</evidence>
<evidence type="ECO:0000313" key="10">
    <source>
        <dbReference type="EMBL" id="MFL4468503.1"/>
    </source>
</evidence>
<feature type="domain" description="Potassium channel" evidence="9">
    <location>
        <begin position="269"/>
        <end position="337"/>
    </location>
</feature>
<dbReference type="SUPFAM" id="SSF141571">
    <property type="entry name" value="Pentapeptide repeat-like"/>
    <property type="match status" value="1"/>
</dbReference>
<evidence type="ECO:0000256" key="5">
    <source>
        <dbReference type="ARBA" id="ARBA00023065"/>
    </source>
</evidence>
<dbReference type="SUPFAM" id="SSF81324">
    <property type="entry name" value="Voltage-gated potassium channels"/>
    <property type="match status" value="1"/>
</dbReference>
<keyword evidence="6 8" id="KW-0472">Membrane</keyword>
<evidence type="ECO:0000256" key="3">
    <source>
        <dbReference type="ARBA" id="ARBA00022692"/>
    </source>
</evidence>
<evidence type="ECO:0000256" key="6">
    <source>
        <dbReference type="ARBA" id="ARBA00023136"/>
    </source>
</evidence>
<gene>
    <name evidence="10" type="ORF">ACERZ8_00930</name>
</gene>
<comment type="subcellular location">
    <subcellularLocation>
        <location evidence="1">Membrane</location>
        <topology evidence="1">Multi-pass membrane protein</topology>
    </subcellularLocation>
</comment>
<keyword evidence="7" id="KW-0407">Ion channel</keyword>
<dbReference type="PANTHER" id="PTHR11537:SF254">
    <property type="entry name" value="POTASSIUM VOLTAGE-GATED CHANNEL PROTEIN SHAB"/>
    <property type="match status" value="1"/>
</dbReference>
<accession>A0ABW8UN06</accession>
<dbReference type="Gene3D" id="1.10.287.70">
    <property type="match status" value="1"/>
</dbReference>
<comment type="caution">
    <text evidence="10">The sequence shown here is derived from an EMBL/GenBank/DDBJ whole genome shotgun (WGS) entry which is preliminary data.</text>
</comment>
<feature type="transmembrane region" description="Helical" evidence="8">
    <location>
        <begin position="314"/>
        <end position="335"/>
    </location>
</feature>
<keyword evidence="11" id="KW-1185">Reference proteome</keyword>
<keyword evidence="4 8" id="KW-1133">Transmembrane helix</keyword>
<evidence type="ECO:0000256" key="4">
    <source>
        <dbReference type="ARBA" id="ARBA00022989"/>
    </source>
</evidence>
<evidence type="ECO:0000256" key="1">
    <source>
        <dbReference type="ARBA" id="ARBA00004141"/>
    </source>
</evidence>
<dbReference type="Proteomes" id="UP001627408">
    <property type="component" value="Unassembled WGS sequence"/>
</dbReference>
<dbReference type="EMBL" id="JBHDIY010000002">
    <property type="protein sequence ID" value="MFL4468503.1"/>
    <property type="molecule type" value="Genomic_DNA"/>
</dbReference>
<keyword evidence="3 8" id="KW-0812">Transmembrane</keyword>
<keyword evidence="2" id="KW-0813">Transport</keyword>
<evidence type="ECO:0000256" key="7">
    <source>
        <dbReference type="ARBA" id="ARBA00023303"/>
    </source>
</evidence>
<evidence type="ECO:0000256" key="8">
    <source>
        <dbReference type="SAM" id="Phobius"/>
    </source>
</evidence>
<feature type="transmembrane region" description="Helical" evidence="8">
    <location>
        <begin position="251"/>
        <end position="270"/>
    </location>
</feature>